<accession>A0AA49JZB2</accession>
<proteinExistence type="predicted"/>
<feature type="transmembrane region" description="Helical" evidence="6">
    <location>
        <begin position="103"/>
        <end position="123"/>
    </location>
</feature>
<feature type="transmembrane region" description="Helical" evidence="6">
    <location>
        <begin position="24"/>
        <end position="44"/>
    </location>
</feature>
<feature type="transmembrane region" description="Helical" evidence="6">
    <location>
        <begin position="50"/>
        <end position="68"/>
    </location>
</feature>
<feature type="transmembrane region" description="Helical" evidence="6">
    <location>
        <begin position="274"/>
        <end position="299"/>
    </location>
</feature>
<feature type="transmembrane region" description="Helical" evidence="6">
    <location>
        <begin position="130"/>
        <end position="146"/>
    </location>
</feature>
<feature type="transmembrane region" description="Helical" evidence="6">
    <location>
        <begin position="227"/>
        <end position="254"/>
    </location>
</feature>
<dbReference type="InterPro" id="IPR043428">
    <property type="entry name" value="LivM-like"/>
</dbReference>
<evidence type="ECO:0000256" key="6">
    <source>
        <dbReference type="SAM" id="Phobius"/>
    </source>
</evidence>
<dbReference type="EMBL" id="CP130613">
    <property type="protein sequence ID" value="WKW14629.1"/>
    <property type="molecule type" value="Genomic_DNA"/>
</dbReference>
<protein>
    <submittedName>
        <fullName evidence="7">Branched-chain amino acid ABC transporter permease</fullName>
    </submittedName>
</protein>
<dbReference type="RefSeq" id="WP_367887415.1">
    <property type="nucleotide sequence ID" value="NZ_CP130612.1"/>
</dbReference>
<feature type="transmembrane region" description="Helical" evidence="6">
    <location>
        <begin position="331"/>
        <end position="348"/>
    </location>
</feature>
<evidence type="ECO:0000256" key="3">
    <source>
        <dbReference type="ARBA" id="ARBA00022692"/>
    </source>
</evidence>
<dbReference type="Proteomes" id="UP001229955">
    <property type="component" value="Chromosome"/>
</dbReference>
<reference evidence="7" key="1">
    <citation type="submission" date="2023-07" db="EMBL/GenBank/DDBJ databases">
        <authorList>
            <person name="Haufschild T."/>
            <person name="Kallscheuer N."/>
            <person name="Hammer J."/>
            <person name="Kohn T."/>
            <person name="Kabuu M."/>
            <person name="Jogler M."/>
            <person name="Wohfarth N."/>
            <person name="Heuer A."/>
            <person name="Rohde M."/>
            <person name="van Teeseling M.C.F."/>
            <person name="Jogler C."/>
        </authorList>
    </citation>
    <scope>NUCLEOTIDE SEQUENCE</scope>
    <source>
        <strain evidence="7">Strain 138</strain>
        <strain evidence="8">Strain 318</strain>
    </source>
</reference>
<dbReference type="PANTHER" id="PTHR30482">
    <property type="entry name" value="HIGH-AFFINITY BRANCHED-CHAIN AMINO ACID TRANSPORT SYSTEM PERMEASE"/>
    <property type="match status" value="1"/>
</dbReference>
<keyword evidence="4 6" id="KW-1133">Transmembrane helix</keyword>
<keyword evidence="9" id="KW-1185">Reference proteome</keyword>
<keyword evidence="5 6" id="KW-0472">Membrane</keyword>
<dbReference type="CDD" id="cd06581">
    <property type="entry name" value="TM_PBP1_LivM_like"/>
    <property type="match status" value="1"/>
</dbReference>
<evidence type="ECO:0000313" key="9">
    <source>
        <dbReference type="Proteomes" id="UP001229955"/>
    </source>
</evidence>
<accession>A0AA49JTM6</accession>
<dbReference type="InterPro" id="IPR001851">
    <property type="entry name" value="ABC_transp_permease"/>
</dbReference>
<dbReference type="PANTHER" id="PTHR30482:SF5">
    <property type="entry name" value="ABC TRANSPORTER PERMEASE PROTEIN"/>
    <property type="match status" value="1"/>
</dbReference>
<gene>
    <name evidence="7" type="ORF">Strain138_000981</name>
    <name evidence="8" type="ORF">Strain318_000981</name>
</gene>
<evidence type="ECO:0000256" key="2">
    <source>
        <dbReference type="ARBA" id="ARBA00022475"/>
    </source>
</evidence>
<dbReference type="GO" id="GO:0015658">
    <property type="term" value="F:branched-chain amino acid transmembrane transporter activity"/>
    <property type="evidence" value="ECO:0007669"/>
    <property type="project" value="InterPro"/>
</dbReference>
<evidence type="ECO:0000313" key="8">
    <source>
        <dbReference type="EMBL" id="WKW14629.1"/>
    </source>
</evidence>
<organism evidence="7">
    <name type="scientific">Pseudogemmatithrix spongiicola</name>
    <dbReference type="NCBI Taxonomy" id="3062599"/>
    <lineage>
        <taxon>Bacteria</taxon>
        <taxon>Pseudomonadati</taxon>
        <taxon>Gemmatimonadota</taxon>
        <taxon>Gemmatimonadia</taxon>
        <taxon>Gemmatimonadales</taxon>
        <taxon>Gemmatimonadaceae</taxon>
        <taxon>Pseudogemmatithrix</taxon>
    </lineage>
</organism>
<evidence type="ECO:0000313" key="7">
    <source>
        <dbReference type="EMBL" id="WKW11719.1"/>
    </source>
</evidence>
<keyword evidence="2" id="KW-1003">Cell membrane</keyword>
<feature type="transmembrane region" description="Helical" evidence="6">
    <location>
        <begin position="187"/>
        <end position="207"/>
    </location>
</feature>
<keyword evidence="3 6" id="KW-0812">Transmembrane</keyword>
<sequence length="365" mass="38908">MRLKLRNTRISTTYAHDLVLWRSWWARSGIALVVAGFAAAPFVLSNYWTTVLVYAGIAAVGTLGLNLLTGFAGQASLGHAFFFGVGAYATVVLTGSAHWPFPLWLIGAAAIGGFIGGCVGPAALRLRGNYLVIVSLGLVIVGQHVFEHWTSVTGGLTGTPVRAAVAVGGLDLTTMSLFGRPLARNQGYFYFTWIVVAVIAFATRNLLRSRPGRALQAIRDRDLAAEVIGVSLVQYKVGAFVVSSAYAACAGAMYASYARYVSPLDFTLFLSIQYIAMMVVGGVGSVAGSILGAVFLTALPRVIESLSASLPFISSTGGGGGITVFSLNQAMFGLLIIVFLLAEPRGLIEIWRRVKRYFLAWPFSY</sequence>
<comment type="subcellular location">
    <subcellularLocation>
        <location evidence="1">Cell membrane</location>
        <topology evidence="1">Multi-pass membrane protein</topology>
    </subcellularLocation>
</comment>
<dbReference type="Pfam" id="PF02653">
    <property type="entry name" value="BPD_transp_2"/>
    <property type="match status" value="1"/>
</dbReference>
<evidence type="ECO:0000256" key="5">
    <source>
        <dbReference type="ARBA" id="ARBA00023136"/>
    </source>
</evidence>
<feature type="transmembrane region" description="Helical" evidence="6">
    <location>
        <begin position="306"/>
        <end position="325"/>
    </location>
</feature>
<evidence type="ECO:0000256" key="4">
    <source>
        <dbReference type="ARBA" id="ARBA00022989"/>
    </source>
</evidence>
<name>A0AA49JTM6_9BACT</name>
<dbReference type="AlphaFoldDB" id="A0AA49JTM6"/>
<evidence type="ECO:0000256" key="1">
    <source>
        <dbReference type="ARBA" id="ARBA00004651"/>
    </source>
</evidence>
<dbReference type="KEGG" id="pspc:Strain318_000981"/>
<dbReference type="GO" id="GO:0005886">
    <property type="term" value="C:plasma membrane"/>
    <property type="evidence" value="ECO:0007669"/>
    <property type="project" value="UniProtKB-SubCell"/>
</dbReference>
<feature type="transmembrane region" description="Helical" evidence="6">
    <location>
        <begin position="80"/>
        <end position="97"/>
    </location>
</feature>
<dbReference type="EMBL" id="CP130612">
    <property type="protein sequence ID" value="WKW11719.1"/>
    <property type="molecule type" value="Genomic_DNA"/>
</dbReference>